<keyword evidence="1" id="KW-0812">Transmembrane</keyword>
<dbReference type="RefSeq" id="WP_126761135.1">
    <property type="nucleotide sequence ID" value="NZ_JBHLTZ010000004.1"/>
</dbReference>
<dbReference type="Proteomes" id="UP000287198">
    <property type="component" value="Unassembled WGS sequence"/>
</dbReference>
<keyword evidence="1" id="KW-1133">Transmembrane helix</keyword>
<comment type="caution">
    <text evidence="2">The sequence shown here is derived from an EMBL/GenBank/DDBJ whole genome shotgun (WGS) entry which is preliminary data.</text>
</comment>
<protein>
    <submittedName>
        <fullName evidence="2">Uncharacterized protein</fullName>
    </submittedName>
</protein>
<proteinExistence type="predicted"/>
<name>A0A432XZR8_9GAMM</name>
<dbReference type="EMBL" id="PIPW01000001">
    <property type="protein sequence ID" value="RUO54071.1"/>
    <property type="molecule type" value="Genomic_DNA"/>
</dbReference>
<keyword evidence="3" id="KW-1185">Reference proteome</keyword>
<evidence type="ECO:0000313" key="2">
    <source>
        <dbReference type="EMBL" id="RUO54071.1"/>
    </source>
</evidence>
<gene>
    <name evidence="2" type="ORF">CWI69_01160</name>
</gene>
<organism evidence="2 3">
    <name type="scientific">Pseudidiomarina halophila</name>
    <dbReference type="NCBI Taxonomy" id="1449799"/>
    <lineage>
        <taxon>Bacteria</taxon>
        <taxon>Pseudomonadati</taxon>
        <taxon>Pseudomonadota</taxon>
        <taxon>Gammaproteobacteria</taxon>
        <taxon>Alteromonadales</taxon>
        <taxon>Idiomarinaceae</taxon>
        <taxon>Pseudidiomarina</taxon>
    </lineage>
</organism>
<evidence type="ECO:0000313" key="3">
    <source>
        <dbReference type="Proteomes" id="UP000287198"/>
    </source>
</evidence>
<keyword evidence="1" id="KW-0472">Membrane</keyword>
<dbReference type="OrthoDB" id="6234984at2"/>
<accession>A0A432XZR8</accession>
<reference evidence="3" key="1">
    <citation type="journal article" date="2018" name="Front. Microbiol.">
        <title>Genome-Based Analysis Reveals the Taxonomy and Diversity of the Family Idiomarinaceae.</title>
        <authorList>
            <person name="Liu Y."/>
            <person name="Lai Q."/>
            <person name="Shao Z."/>
        </authorList>
    </citation>
    <scope>NUCLEOTIDE SEQUENCE [LARGE SCALE GENOMIC DNA]</scope>
    <source>
        <strain evidence="3">BH195</strain>
    </source>
</reference>
<feature type="transmembrane region" description="Helical" evidence="1">
    <location>
        <begin position="183"/>
        <end position="202"/>
    </location>
</feature>
<dbReference type="AlphaFoldDB" id="A0A432XZR8"/>
<evidence type="ECO:0000256" key="1">
    <source>
        <dbReference type="SAM" id="Phobius"/>
    </source>
</evidence>
<sequence>MSDFWLVNGWRQQSRATRDIDLYLRQARERGFQNYALTRQGKWYWLVCSADTTLSQQFDLALTVRRTFAKLYQGIYLALWQGQIVCVAWQGQRLQHCVACQHDADGLHHLELLLQRVSDNGNGRPSALLAKSLPEEVVRLCEQHLCQWRLLFEQCTMKELQPTKAAKLKSIQQAPPWQQRQRVFALSLVLMLAAAAIGWYAWPGSATHVTTGAPVARKLNPPAGVAVDLLHELPQLLAGFQHLAGWQWRSTQLQGNQLQAILVPGYGRTEELPVQLPAGWEMHVQGQQVRLTHARESQLLAADLPVEKLSWLDDSHRYFPSLNIQAGAPGQDVNYQWQQWQLRLPATDLTELTRLAALLQQRNLRITGLRLQNGSRLQAELTVRLYQLLPISQGESTS</sequence>